<dbReference type="AlphaFoldDB" id="A0A8C1S4J6"/>
<dbReference type="Gene3D" id="1.10.238.10">
    <property type="entry name" value="EF-hand"/>
    <property type="match status" value="1"/>
</dbReference>
<evidence type="ECO:0000256" key="5">
    <source>
        <dbReference type="ARBA" id="ARBA00023179"/>
    </source>
</evidence>
<feature type="binding site" evidence="6">
    <location>
        <position position="235"/>
    </location>
    <ligand>
        <name>Ca(2+)</name>
        <dbReference type="ChEBI" id="CHEBI:29108"/>
        <label>1</label>
    </ligand>
</feature>
<feature type="binding site" evidence="6">
    <location>
        <position position="194"/>
    </location>
    <ligand>
        <name>Ca(2+)</name>
        <dbReference type="ChEBI" id="CHEBI:29108"/>
        <label>1</label>
    </ligand>
</feature>
<accession>A0A8C1S4J6</accession>
<sequence length="251" mass="27311">VIWSFNFCHSFTESVLHSFTDSHCFSYGLARSLLSDLSPSPSLCLSLSPSLSLSLSIYLPLTLSLSPSSHLQLVSVPSLSCSVSLFFPLCLSLSPLLSLSLFGVLKLQFSLLSVCALPVSFLCRPEPPAEPRTPAHSTAVVEMAMNSILNTDDIKKALDAFQAVDSFDPKRFFEMVGLKAKSAEDVKKAFHILDADSSGFIEEEELKFVFKHFATDGRDLSDKETKAFLQAADKDGDGKIGAEEFAALVCE</sequence>
<dbReference type="SMART" id="SM00054">
    <property type="entry name" value="EFh"/>
    <property type="match status" value="2"/>
</dbReference>
<dbReference type="PROSITE" id="PS50222">
    <property type="entry name" value="EF_HAND_2"/>
    <property type="match status" value="2"/>
</dbReference>
<feature type="domain" description="EF-hand" evidence="8">
    <location>
        <begin position="220"/>
        <end position="251"/>
    </location>
</feature>
<name>A0A8C1S4J6_CYPCA</name>
<evidence type="ECO:0000313" key="10">
    <source>
        <dbReference type="Proteomes" id="UP000694700"/>
    </source>
</evidence>
<dbReference type="PANTHER" id="PTHR11653:SF2">
    <property type="entry name" value="PARVALBUMIN ALPHA"/>
    <property type="match status" value="1"/>
</dbReference>
<feature type="binding site" evidence="6">
    <location>
        <position position="198"/>
    </location>
    <ligand>
        <name>Ca(2+)</name>
        <dbReference type="ChEBI" id="CHEBI:29108"/>
        <label>1</label>
    </ligand>
</feature>
<comment type="function">
    <text evidence="7">In muscle, parvalbumin is thought to be involved in relaxation after contraction. It binds two calcium ions.</text>
</comment>
<dbReference type="Proteomes" id="UP000694700">
    <property type="component" value="Unplaced"/>
</dbReference>
<dbReference type="InterPro" id="IPR002048">
    <property type="entry name" value="EF_hand_dom"/>
</dbReference>
<keyword evidence="4 6" id="KW-0106">Calcium</keyword>
<evidence type="ECO:0000256" key="7">
    <source>
        <dbReference type="RuleBase" id="RU368048"/>
    </source>
</evidence>
<evidence type="ECO:0000313" key="9">
    <source>
        <dbReference type="Ensembl" id="ENSCCRP00015002506.1"/>
    </source>
</evidence>
<comment type="similarity">
    <text evidence="1 7">Belongs to the parvalbumin family.</text>
</comment>
<evidence type="ECO:0000256" key="2">
    <source>
        <dbReference type="ARBA" id="ARBA00022723"/>
    </source>
</evidence>
<feature type="domain" description="EF-hand" evidence="8">
    <location>
        <begin position="181"/>
        <end position="216"/>
    </location>
</feature>
<evidence type="ECO:0000256" key="3">
    <source>
        <dbReference type="ARBA" id="ARBA00022737"/>
    </source>
</evidence>
<feature type="binding site" evidence="6">
    <location>
        <position position="205"/>
    </location>
    <ligand>
        <name>Ca(2+)</name>
        <dbReference type="ChEBI" id="CHEBI:29108"/>
        <label>1</label>
    </ligand>
</feature>
<dbReference type="GO" id="GO:0005509">
    <property type="term" value="F:calcium ion binding"/>
    <property type="evidence" value="ECO:0007669"/>
    <property type="project" value="UniProtKB-UniRule"/>
</dbReference>
<keyword evidence="5" id="KW-0514">Muscle protein</keyword>
<evidence type="ECO:0000256" key="1">
    <source>
        <dbReference type="ARBA" id="ARBA00009753"/>
    </source>
</evidence>
<dbReference type="InterPro" id="IPR008080">
    <property type="entry name" value="Parvalbumin"/>
</dbReference>
<feature type="binding site" evidence="6">
    <location>
        <position position="237"/>
    </location>
    <ligand>
        <name>Ca(2+)</name>
        <dbReference type="ChEBI" id="CHEBI:29108"/>
        <label>1</label>
    </ligand>
</feature>
<keyword evidence="2 6" id="KW-0479">Metal-binding</keyword>
<dbReference type="PANTHER" id="PTHR11653">
    <property type="entry name" value="PARVALBUMIN ALPHA"/>
    <property type="match status" value="1"/>
</dbReference>
<proteinExistence type="inferred from homology"/>
<dbReference type="FunFam" id="1.10.238.10:FF:000060">
    <property type="entry name" value="Parvalbumin, thymic"/>
    <property type="match status" value="1"/>
</dbReference>
<dbReference type="InterPro" id="IPR011992">
    <property type="entry name" value="EF-hand-dom_pair"/>
</dbReference>
<feature type="binding site" evidence="6">
    <location>
        <position position="196"/>
    </location>
    <ligand>
        <name>Ca(2+)</name>
        <dbReference type="ChEBI" id="CHEBI:29108"/>
        <label>1</label>
    </ligand>
</feature>
<feature type="binding site" evidence="6">
    <location>
        <position position="233"/>
    </location>
    <ligand>
        <name>Ca(2+)</name>
        <dbReference type="ChEBI" id="CHEBI:29108"/>
        <label>1</label>
    </ligand>
</feature>
<feature type="binding site" evidence="6">
    <location>
        <position position="244"/>
    </location>
    <ligand>
        <name>Ca(2+)</name>
        <dbReference type="ChEBI" id="CHEBI:29108"/>
        <label>1</label>
    </ligand>
</feature>
<keyword evidence="3" id="KW-0677">Repeat</keyword>
<dbReference type="Pfam" id="PF13499">
    <property type="entry name" value="EF-hand_7"/>
    <property type="match status" value="1"/>
</dbReference>
<protein>
    <recommendedName>
        <fullName evidence="7">Parvalbumin</fullName>
    </recommendedName>
</protein>
<feature type="binding site" evidence="6">
    <location>
        <position position="239"/>
    </location>
    <ligand>
        <name>Ca(2+)</name>
        <dbReference type="ChEBI" id="CHEBI:29108"/>
        <label>1</label>
    </ligand>
</feature>
<dbReference type="SUPFAM" id="SSF47473">
    <property type="entry name" value="EF-hand"/>
    <property type="match status" value="1"/>
</dbReference>
<evidence type="ECO:0000256" key="6">
    <source>
        <dbReference type="PIRSR" id="PIRSR608080-1"/>
    </source>
</evidence>
<dbReference type="CDD" id="cd16254">
    <property type="entry name" value="EFh_parvalbumin_alpha"/>
    <property type="match status" value="1"/>
</dbReference>
<organism evidence="9 10">
    <name type="scientific">Cyprinus carpio</name>
    <name type="common">Common carp</name>
    <dbReference type="NCBI Taxonomy" id="7962"/>
    <lineage>
        <taxon>Eukaryota</taxon>
        <taxon>Metazoa</taxon>
        <taxon>Chordata</taxon>
        <taxon>Craniata</taxon>
        <taxon>Vertebrata</taxon>
        <taxon>Euteleostomi</taxon>
        <taxon>Actinopterygii</taxon>
        <taxon>Neopterygii</taxon>
        <taxon>Teleostei</taxon>
        <taxon>Ostariophysi</taxon>
        <taxon>Cypriniformes</taxon>
        <taxon>Cyprinidae</taxon>
        <taxon>Cyprininae</taxon>
        <taxon>Cyprinus</taxon>
    </lineage>
</organism>
<dbReference type="GO" id="GO:0005737">
    <property type="term" value="C:cytoplasm"/>
    <property type="evidence" value="ECO:0007669"/>
    <property type="project" value="TreeGrafter"/>
</dbReference>
<dbReference type="PRINTS" id="PR01697">
    <property type="entry name" value="PARVALBUMIN"/>
</dbReference>
<reference evidence="9" key="1">
    <citation type="submission" date="2025-08" db="UniProtKB">
        <authorList>
            <consortium name="Ensembl"/>
        </authorList>
    </citation>
    <scope>IDENTIFICATION</scope>
</reference>
<evidence type="ECO:0000256" key="4">
    <source>
        <dbReference type="ARBA" id="ARBA00022837"/>
    </source>
</evidence>
<gene>
    <name evidence="9" type="primary">LOC109060208</name>
</gene>
<feature type="binding site" evidence="6">
    <location>
        <position position="200"/>
    </location>
    <ligand>
        <name>Ca(2+)</name>
        <dbReference type="ChEBI" id="CHEBI:29108"/>
        <label>1</label>
    </ligand>
</feature>
<evidence type="ECO:0000259" key="8">
    <source>
        <dbReference type="PROSITE" id="PS50222"/>
    </source>
</evidence>
<dbReference type="InterPro" id="IPR018247">
    <property type="entry name" value="EF_Hand_1_Ca_BS"/>
</dbReference>
<dbReference type="Ensembl" id="ENSCCRT00015002643.1">
    <property type="protein sequence ID" value="ENSCCRP00015002506.1"/>
    <property type="gene ID" value="ENSCCRG00015001551.1"/>
</dbReference>
<dbReference type="PROSITE" id="PS00018">
    <property type="entry name" value="EF_HAND_1"/>
    <property type="match status" value="2"/>
</dbReference>